<dbReference type="GO" id="GO:0016757">
    <property type="term" value="F:glycosyltransferase activity"/>
    <property type="evidence" value="ECO:0007669"/>
    <property type="project" value="InterPro"/>
</dbReference>
<dbReference type="Pfam" id="PF13477">
    <property type="entry name" value="Glyco_trans_4_2"/>
    <property type="match status" value="1"/>
</dbReference>
<feature type="domain" description="Glycosyltransferase subfamily 4-like N-terminal" evidence="2">
    <location>
        <begin position="20"/>
        <end position="145"/>
    </location>
</feature>
<gene>
    <name evidence="3" type="ORF">HMPREF9151_02503</name>
</gene>
<comment type="caution">
    <text evidence="3">The sequence shown here is derived from an EMBL/GenBank/DDBJ whole genome shotgun (WGS) entry which is preliminary data.</text>
</comment>
<evidence type="ECO:0000313" key="4">
    <source>
        <dbReference type="Proteomes" id="UP000010433"/>
    </source>
</evidence>
<dbReference type="PATRIC" id="fig|1127699.3.peg.2298"/>
<reference evidence="3 4" key="1">
    <citation type="submission" date="2012-05" db="EMBL/GenBank/DDBJ databases">
        <authorList>
            <person name="Weinstock G."/>
            <person name="Sodergren E."/>
            <person name="Lobos E.A."/>
            <person name="Fulton L."/>
            <person name="Fulton R."/>
            <person name="Courtney L."/>
            <person name="Fronick C."/>
            <person name="O'Laughlin M."/>
            <person name="Godfrey J."/>
            <person name="Wilson R.M."/>
            <person name="Miner T."/>
            <person name="Farmer C."/>
            <person name="Delehaunty K."/>
            <person name="Cordes M."/>
            <person name="Minx P."/>
            <person name="Tomlinson C."/>
            <person name="Chen J."/>
            <person name="Wollam A."/>
            <person name="Pepin K.H."/>
            <person name="Bhonagiri V."/>
            <person name="Zhang X."/>
            <person name="Suruliraj S."/>
            <person name="Warren W."/>
            <person name="Mitreva M."/>
            <person name="Mardis E.R."/>
            <person name="Wilson R.K."/>
        </authorList>
    </citation>
    <scope>NUCLEOTIDE SEQUENCE [LARGE SCALE GENOMIC DNA]</scope>
    <source>
        <strain evidence="3 4">F0055</strain>
    </source>
</reference>
<sequence length="377" mass="43308">MSKILFCNNLLSGMLLFRRDIIQHFKEQGKAIVLVVIKSEADEKYLEELIGIKVYTIDVSRTSTNPLNDLRFFSSFWKILGKEKPDYVFNYTIKPNIYGAIACRLRGIPCTDMMAGLGYTFTNNNLSSKIARTLYRIGLACAQHLFLLNEENVQAVKKLKLCNDKKIIWLKGGEGVNLNHYQYFNNETQSITFLFIARLIEEKGYRQFVKAAKIIREKYPDVQFHVVGEYDFTYPKAISKEEVEKDVEDGYIKYMGVTTNMLDFYSRPGYIICIPSYYSEGLNRSLMEGCAVGKPIITTEHWGCKEMVIDGKNGYIVPKQDVAALANAMEKYILQPTAEKNAMSLNSRKWAEKHFDVKIVIAEYEKILLSAKRKNLT</sequence>
<name>L1MYR2_9BACT</name>
<keyword evidence="3" id="KW-0808">Transferase</keyword>
<protein>
    <submittedName>
        <fullName evidence="3">Glycosyltransferase, group 1 family protein</fullName>
    </submittedName>
</protein>
<evidence type="ECO:0000259" key="1">
    <source>
        <dbReference type="Pfam" id="PF00534"/>
    </source>
</evidence>
<dbReference type="AlphaFoldDB" id="L1MYR2"/>
<dbReference type="STRING" id="1127699.HMPREF9151_02503"/>
<organism evidence="3 4">
    <name type="scientific">Hoylesella saccharolytica F0055</name>
    <dbReference type="NCBI Taxonomy" id="1127699"/>
    <lineage>
        <taxon>Bacteria</taxon>
        <taxon>Pseudomonadati</taxon>
        <taxon>Bacteroidota</taxon>
        <taxon>Bacteroidia</taxon>
        <taxon>Bacteroidales</taxon>
        <taxon>Prevotellaceae</taxon>
        <taxon>Hoylesella</taxon>
    </lineage>
</organism>
<evidence type="ECO:0000313" key="3">
    <source>
        <dbReference type="EMBL" id="EKX96101.1"/>
    </source>
</evidence>
<dbReference type="PANTHER" id="PTHR12526">
    <property type="entry name" value="GLYCOSYLTRANSFERASE"/>
    <property type="match status" value="1"/>
</dbReference>
<dbReference type="Gene3D" id="3.40.50.2000">
    <property type="entry name" value="Glycogen Phosphorylase B"/>
    <property type="match status" value="2"/>
</dbReference>
<dbReference type="PANTHER" id="PTHR12526:SF638">
    <property type="entry name" value="SPORE COAT PROTEIN SA"/>
    <property type="match status" value="1"/>
</dbReference>
<dbReference type="Proteomes" id="UP000010433">
    <property type="component" value="Unassembled WGS sequence"/>
</dbReference>
<accession>L1MYR2</accession>
<keyword evidence="4" id="KW-1185">Reference proteome</keyword>
<dbReference type="EMBL" id="AMEP01000164">
    <property type="protein sequence ID" value="EKX96101.1"/>
    <property type="molecule type" value="Genomic_DNA"/>
</dbReference>
<evidence type="ECO:0000259" key="2">
    <source>
        <dbReference type="Pfam" id="PF13477"/>
    </source>
</evidence>
<dbReference type="CDD" id="cd03808">
    <property type="entry name" value="GT4_CapM-like"/>
    <property type="match status" value="1"/>
</dbReference>
<dbReference type="HOGENOM" id="CLU_009583_8_1_10"/>
<proteinExistence type="predicted"/>
<dbReference type="InterPro" id="IPR001296">
    <property type="entry name" value="Glyco_trans_1"/>
</dbReference>
<dbReference type="Pfam" id="PF00534">
    <property type="entry name" value="Glycos_transf_1"/>
    <property type="match status" value="1"/>
</dbReference>
<feature type="domain" description="Glycosyl transferase family 1" evidence="1">
    <location>
        <begin position="187"/>
        <end position="350"/>
    </location>
</feature>
<dbReference type="InterPro" id="IPR028098">
    <property type="entry name" value="Glyco_trans_4-like_N"/>
</dbReference>
<dbReference type="SUPFAM" id="SSF53756">
    <property type="entry name" value="UDP-Glycosyltransferase/glycogen phosphorylase"/>
    <property type="match status" value="1"/>
</dbReference>